<dbReference type="PANTHER" id="PTHR12756">
    <property type="entry name" value="CYTOSOLIC CARBOXYPEPTIDASE"/>
    <property type="match status" value="1"/>
</dbReference>
<comment type="caution">
    <text evidence="6">The sequence shown here is derived from an EMBL/GenBank/DDBJ whole genome shotgun (WGS) entry which is preliminary data.</text>
</comment>
<accession>A0A9P1BYP9</accession>
<evidence type="ECO:0000313" key="8">
    <source>
        <dbReference type="Proteomes" id="UP001152797"/>
    </source>
</evidence>
<dbReference type="GO" id="GO:0006508">
    <property type="term" value="P:proteolysis"/>
    <property type="evidence" value="ECO:0007669"/>
    <property type="project" value="InterPro"/>
</dbReference>
<protein>
    <submittedName>
        <fullName evidence="7">Probable cytosolic iron-sulfur protein assembly protein CIAO1 homolog</fullName>
    </submittedName>
</protein>
<feature type="domain" description="Peptidase M14" evidence="5">
    <location>
        <begin position="382"/>
        <end position="709"/>
    </location>
</feature>
<sequence length="875" mass="98193">MNGNAAYPAKSRAVKAPASAAQDDILTELRLKPELCTKWKYGRRSNVLANEAVTLGGHPPALNGGLKVQRYGGLEFINNFDSANGEIFPHGPDAERFHILLRPDPSDGAESTGRRRWFHFGVRLGEGQVAPVKARFVVNNLSNMLDLYNLDGHRPFCYQMPGAGTWRRLAEDCSFACHEEQVDEKGVEDSKKSPCRLKDECLLPRVRQLVEGEKKRKSFYIAWDFQVEHGITTYFAFSPPYNYASMQEYLNQLERFFESKHEGEIIPSYMPRIERNGGGSGTLSQRSAATKPPKVKVTVEHAACDPVKKMYIWVRKDASMLQVRQAIMEALGLKKLSLVRLVKRMGSDKRLMTSMGDSERLSQKSHVLMMGYDFPDGFSGPEPQAEEPRKEEALPLAQGGESHQWEPCCGENVYFHRQRLCLSKEGRRIDLLTLSEDLRDPTAKQVVEAPPEGFRTCSVSVDGDTPARHFARPIIFVSARVHPGETPGQFAFLGFLRFLISDDPRAALLRQQFVFKMVPMLNPDGVARGHTRANIGGLDLNRCYGDANPGEHEGVFWVLEWLKHWTQQGELLFYLDMHAHAHTRGCVLYGNRLPSTLSQVWNVAFAKFCELNGPHFDFQGCEFPPNAEKETESCGRACVAALCRLSHAYTLECHYSIGRQAHPLEDPVGLDERCVHPGMNVPMLCQVPYGIYEWESMGEALAVSILDLHGINSFSRPSAKMILHQVSESLSPGKSPEELEKADPKQALKRPDEDSGNFHDFQLWRVMHTMVVARENPNLEAQVLEVFGKGQLLAVAEEMGNWVRLHAPSGCLGGKLNTDLDQVRRPCAYMLIDGSAKGLGQLLQKTDFVMRLPDTENGEMELPVDEICRNVMKLA</sequence>
<dbReference type="PANTHER" id="PTHR12756:SF12">
    <property type="entry name" value="CYTOSOLIC CARBOXYPEPTIDASE-LIKE PROTEIN 5"/>
    <property type="match status" value="1"/>
</dbReference>
<comment type="cofactor">
    <cofactor evidence="1">
        <name>Zn(2+)</name>
        <dbReference type="ChEBI" id="CHEBI:29105"/>
    </cofactor>
</comment>
<evidence type="ECO:0000256" key="4">
    <source>
        <dbReference type="SAM" id="MobiDB-lite"/>
    </source>
</evidence>
<comment type="similarity">
    <text evidence="2 3">Belongs to the peptidase M14 family.</text>
</comment>
<proteinExistence type="inferred from homology"/>
<dbReference type="Pfam" id="PF00246">
    <property type="entry name" value="Peptidase_M14"/>
    <property type="match status" value="1"/>
</dbReference>
<dbReference type="GO" id="GO:0008270">
    <property type="term" value="F:zinc ion binding"/>
    <property type="evidence" value="ECO:0007669"/>
    <property type="project" value="InterPro"/>
</dbReference>
<reference evidence="6" key="1">
    <citation type="submission" date="2022-10" db="EMBL/GenBank/DDBJ databases">
        <authorList>
            <person name="Chen Y."/>
            <person name="Dougan E. K."/>
            <person name="Chan C."/>
            <person name="Rhodes N."/>
            <person name="Thang M."/>
        </authorList>
    </citation>
    <scope>NUCLEOTIDE SEQUENCE</scope>
</reference>
<evidence type="ECO:0000259" key="5">
    <source>
        <dbReference type="PROSITE" id="PS52035"/>
    </source>
</evidence>
<dbReference type="PROSITE" id="PS52035">
    <property type="entry name" value="PEPTIDASE_M14"/>
    <property type="match status" value="1"/>
</dbReference>
<evidence type="ECO:0000256" key="1">
    <source>
        <dbReference type="ARBA" id="ARBA00001947"/>
    </source>
</evidence>
<dbReference type="EMBL" id="CAMXCT020000603">
    <property type="protein sequence ID" value="CAL1134385.1"/>
    <property type="molecule type" value="Genomic_DNA"/>
</dbReference>
<evidence type="ECO:0000256" key="3">
    <source>
        <dbReference type="PROSITE-ProRule" id="PRU01379"/>
    </source>
</evidence>
<organism evidence="6">
    <name type="scientific">Cladocopium goreaui</name>
    <dbReference type="NCBI Taxonomy" id="2562237"/>
    <lineage>
        <taxon>Eukaryota</taxon>
        <taxon>Sar</taxon>
        <taxon>Alveolata</taxon>
        <taxon>Dinophyceae</taxon>
        <taxon>Suessiales</taxon>
        <taxon>Symbiodiniaceae</taxon>
        <taxon>Cladocopium</taxon>
    </lineage>
</organism>
<dbReference type="Proteomes" id="UP001152797">
    <property type="component" value="Unassembled WGS sequence"/>
</dbReference>
<reference evidence="7 8" key="2">
    <citation type="submission" date="2024-05" db="EMBL/GenBank/DDBJ databases">
        <authorList>
            <person name="Chen Y."/>
            <person name="Shah S."/>
            <person name="Dougan E. K."/>
            <person name="Thang M."/>
            <person name="Chan C."/>
        </authorList>
    </citation>
    <scope>NUCLEOTIDE SEQUENCE [LARGE SCALE GENOMIC DNA]</scope>
</reference>
<dbReference type="OrthoDB" id="10253041at2759"/>
<comment type="caution">
    <text evidence="3">Lacks conserved residue(s) required for the propagation of feature annotation.</text>
</comment>
<keyword evidence="8" id="KW-1185">Reference proteome</keyword>
<dbReference type="InterPro" id="IPR050821">
    <property type="entry name" value="Cytosolic_carboxypeptidase"/>
</dbReference>
<dbReference type="AlphaFoldDB" id="A0A9P1BYP9"/>
<feature type="compositionally biased region" description="Basic and acidic residues" evidence="4">
    <location>
        <begin position="735"/>
        <end position="754"/>
    </location>
</feature>
<dbReference type="EMBL" id="CAMXCT010000603">
    <property type="protein sequence ID" value="CAI3981010.1"/>
    <property type="molecule type" value="Genomic_DNA"/>
</dbReference>
<evidence type="ECO:0000313" key="6">
    <source>
        <dbReference type="EMBL" id="CAI3981010.1"/>
    </source>
</evidence>
<dbReference type="SUPFAM" id="SSF53187">
    <property type="entry name" value="Zn-dependent exopeptidases"/>
    <property type="match status" value="1"/>
</dbReference>
<feature type="region of interest" description="Disordered" evidence="4">
    <location>
        <begin position="730"/>
        <end position="754"/>
    </location>
</feature>
<evidence type="ECO:0000313" key="7">
    <source>
        <dbReference type="EMBL" id="CAL4768322.1"/>
    </source>
</evidence>
<evidence type="ECO:0000256" key="2">
    <source>
        <dbReference type="ARBA" id="ARBA00005988"/>
    </source>
</evidence>
<dbReference type="EMBL" id="CAMXCT030000603">
    <property type="protein sequence ID" value="CAL4768322.1"/>
    <property type="molecule type" value="Genomic_DNA"/>
</dbReference>
<dbReference type="InterPro" id="IPR000834">
    <property type="entry name" value="Peptidase_M14"/>
</dbReference>
<name>A0A9P1BYP9_9DINO</name>
<dbReference type="Gene3D" id="3.40.630.10">
    <property type="entry name" value="Zn peptidases"/>
    <property type="match status" value="1"/>
</dbReference>
<gene>
    <name evidence="6" type="ORF">C1SCF055_LOCUS8841</name>
</gene>
<dbReference type="GO" id="GO:0004181">
    <property type="term" value="F:metallocarboxypeptidase activity"/>
    <property type="evidence" value="ECO:0007669"/>
    <property type="project" value="InterPro"/>
</dbReference>